<dbReference type="eggNOG" id="ENOG50342AU">
    <property type="taxonomic scope" value="Bacteria"/>
</dbReference>
<reference evidence="2" key="1">
    <citation type="submission" date="2009-09" db="EMBL/GenBank/DDBJ databases">
        <title>The complete chromosome of Sebaldella termitidis ATCC 33386.</title>
        <authorList>
            <consortium name="US DOE Joint Genome Institute (JGI-PGF)"/>
            <person name="Lucas S."/>
            <person name="Copeland A."/>
            <person name="Lapidus A."/>
            <person name="Glavina del Rio T."/>
            <person name="Dalin E."/>
            <person name="Tice H."/>
            <person name="Bruce D."/>
            <person name="Goodwin L."/>
            <person name="Pitluck S."/>
            <person name="Kyrpides N."/>
            <person name="Mavromatis K."/>
            <person name="Ivanova N."/>
            <person name="Mikhailova N."/>
            <person name="Sims D."/>
            <person name="Meincke L."/>
            <person name="Brettin T."/>
            <person name="Detter J.C."/>
            <person name="Han C."/>
            <person name="Larimer F."/>
            <person name="Land M."/>
            <person name="Hauser L."/>
            <person name="Markowitz V."/>
            <person name="Cheng J.F."/>
            <person name="Hugenholtz P."/>
            <person name="Woyke T."/>
            <person name="Wu D."/>
            <person name="Eisen J.A."/>
        </authorList>
    </citation>
    <scope>NUCLEOTIDE SEQUENCE [LARGE SCALE GENOMIC DNA]</scope>
    <source>
        <strain evidence="2">ATCC 33386 / NCTC 11300</strain>
    </source>
</reference>
<proteinExistence type="predicted"/>
<accession>D1AJD7</accession>
<dbReference type="HOGENOM" id="CLU_116603_0_0_0"/>
<dbReference type="Proteomes" id="UP000000845">
    <property type="component" value="Chromosome"/>
</dbReference>
<dbReference type="KEGG" id="str:Sterm_1970"/>
<sequence>MKILKILNQIYRYYPKNIPFNTEKYQNSNEYLEQLRKRKIAYENLEYKYCIEDNLRTIFKDYIVFDWTDLKNYNCYEYRILLHKNQPILDDDIKLITMLKNERLDLFIFISILEKYYYVQFNKTIYDLKTNKWIFKILDKYPENLKMELDNLKKFFSSEGYIELTESIIKEKVNSVETELDETGESTVFSCIFTDVMKI</sequence>
<evidence type="ECO:0000313" key="2">
    <source>
        <dbReference type="Proteomes" id="UP000000845"/>
    </source>
</evidence>
<name>D1AJD7_SEBTE</name>
<protein>
    <submittedName>
        <fullName evidence="1">Uncharacterized protein</fullName>
    </submittedName>
</protein>
<evidence type="ECO:0000313" key="1">
    <source>
        <dbReference type="EMBL" id="ACZ08825.1"/>
    </source>
</evidence>
<dbReference type="EMBL" id="CP001739">
    <property type="protein sequence ID" value="ACZ08825.1"/>
    <property type="molecule type" value="Genomic_DNA"/>
</dbReference>
<reference evidence="1 2" key="2">
    <citation type="journal article" date="2010" name="Stand. Genomic Sci.">
        <title>Complete genome sequence of Sebaldella termitidis type strain (NCTC 11300).</title>
        <authorList>
            <person name="Harmon-Smith M."/>
            <person name="Celia L."/>
            <person name="Chertkov O."/>
            <person name="Lapidus A."/>
            <person name="Copeland A."/>
            <person name="Glavina Del Rio T."/>
            <person name="Nolan M."/>
            <person name="Lucas S."/>
            <person name="Tice H."/>
            <person name="Cheng J.F."/>
            <person name="Han C."/>
            <person name="Detter J.C."/>
            <person name="Bruce D."/>
            <person name="Goodwin L."/>
            <person name="Pitluck S."/>
            <person name="Pati A."/>
            <person name="Liolios K."/>
            <person name="Ivanova N."/>
            <person name="Mavromatis K."/>
            <person name="Mikhailova N."/>
            <person name="Chen A."/>
            <person name="Palaniappan K."/>
            <person name="Land M."/>
            <person name="Hauser L."/>
            <person name="Chang Y.J."/>
            <person name="Jeffries C.D."/>
            <person name="Brettin T."/>
            <person name="Goker M."/>
            <person name="Beck B."/>
            <person name="Bristow J."/>
            <person name="Eisen J.A."/>
            <person name="Markowitz V."/>
            <person name="Hugenholtz P."/>
            <person name="Kyrpides N.C."/>
            <person name="Klenk H.P."/>
            <person name="Chen F."/>
        </authorList>
    </citation>
    <scope>NUCLEOTIDE SEQUENCE [LARGE SCALE GENOMIC DNA]</scope>
    <source>
        <strain evidence="2">ATCC 33386 / NCTC 11300</strain>
    </source>
</reference>
<dbReference type="RefSeq" id="WP_012861419.1">
    <property type="nucleotide sequence ID" value="NC_013517.1"/>
</dbReference>
<dbReference type="STRING" id="526218.Sterm_1970"/>
<organism evidence="1 2">
    <name type="scientific">Sebaldella termitidis (strain ATCC 33386 / NCTC 11300)</name>
    <dbReference type="NCBI Taxonomy" id="526218"/>
    <lineage>
        <taxon>Bacteria</taxon>
        <taxon>Fusobacteriati</taxon>
        <taxon>Fusobacteriota</taxon>
        <taxon>Fusobacteriia</taxon>
        <taxon>Fusobacteriales</taxon>
        <taxon>Leptotrichiaceae</taxon>
        <taxon>Sebaldella</taxon>
    </lineage>
</organism>
<gene>
    <name evidence="1" type="ordered locus">Sterm_1970</name>
</gene>
<keyword evidence="2" id="KW-1185">Reference proteome</keyword>
<dbReference type="AlphaFoldDB" id="D1AJD7"/>